<feature type="domain" description="Glycoside hydrolase family 31 N-terminal" evidence="4">
    <location>
        <begin position="28"/>
        <end position="185"/>
    </location>
</feature>
<dbReference type="Proteomes" id="UP001060164">
    <property type="component" value="Chromosome"/>
</dbReference>
<dbReference type="EMBL" id="CP102290">
    <property type="protein sequence ID" value="UWP58751.1"/>
    <property type="molecule type" value="Genomic_DNA"/>
</dbReference>
<evidence type="ECO:0000259" key="3">
    <source>
        <dbReference type="Pfam" id="PF01055"/>
    </source>
</evidence>
<dbReference type="InterPro" id="IPR048395">
    <property type="entry name" value="Glyco_hydro_31_C"/>
</dbReference>
<evidence type="ECO:0000259" key="4">
    <source>
        <dbReference type="Pfam" id="PF13802"/>
    </source>
</evidence>
<dbReference type="Gene3D" id="3.20.20.80">
    <property type="entry name" value="Glycosidases"/>
    <property type="match status" value="1"/>
</dbReference>
<keyword evidence="7" id="KW-1185">Reference proteome</keyword>
<proteinExistence type="inferred from homology"/>
<dbReference type="InterPro" id="IPR051816">
    <property type="entry name" value="Glycosyl_Hydrolase_31"/>
</dbReference>
<dbReference type="PANTHER" id="PTHR43863">
    <property type="entry name" value="HYDROLASE, PUTATIVE (AFU_ORTHOLOGUE AFUA_1G03140)-RELATED"/>
    <property type="match status" value="1"/>
</dbReference>
<evidence type="ECO:0000256" key="1">
    <source>
        <dbReference type="ARBA" id="ARBA00007806"/>
    </source>
</evidence>
<dbReference type="GO" id="GO:0016787">
    <property type="term" value="F:hydrolase activity"/>
    <property type="evidence" value="ECO:0007669"/>
    <property type="project" value="UniProtKB-KW"/>
</dbReference>
<dbReference type="PANTHER" id="PTHR43863:SF2">
    <property type="entry name" value="MALTASE-GLUCOAMYLASE"/>
    <property type="match status" value="1"/>
</dbReference>
<evidence type="ECO:0000313" key="6">
    <source>
        <dbReference type="EMBL" id="UWP58751.1"/>
    </source>
</evidence>
<protein>
    <submittedName>
        <fullName evidence="6">Glycoside hydrolase family 31 protein</fullName>
    </submittedName>
</protein>
<gene>
    <name evidence="6" type="ORF">NQ502_15440</name>
</gene>
<dbReference type="SUPFAM" id="SSF51445">
    <property type="entry name" value="(Trans)glycosidases"/>
    <property type="match status" value="1"/>
</dbReference>
<feature type="domain" description="Glycoside hydrolase family 31 TIM barrel" evidence="3">
    <location>
        <begin position="232"/>
        <end position="566"/>
    </location>
</feature>
<dbReference type="RefSeq" id="WP_028530152.1">
    <property type="nucleotide sequence ID" value="NZ_CABLBR010000045.1"/>
</dbReference>
<dbReference type="InterPro" id="IPR013780">
    <property type="entry name" value="Glyco_hydro_b"/>
</dbReference>
<dbReference type="SUPFAM" id="SSF51011">
    <property type="entry name" value="Glycosyl hydrolase domain"/>
    <property type="match status" value="1"/>
</dbReference>
<organism evidence="6 7">
    <name type="scientific">Ruminococcus gauvreauii</name>
    <dbReference type="NCBI Taxonomy" id="438033"/>
    <lineage>
        <taxon>Bacteria</taxon>
        <taxon>Bacillati</taxon>
        <taxon>Bacillota</taxon>
        <taxon>Clostridia</taxon>
        <taxon>Eubacteriales</taxon>
        <taxon>Oscillospiraceae</taxon>
        <taxon>Ruminococcus</taxon>
    </lineage>
</organism>
<dbReference type="InterPro" id="IPR025887">
    <property type="entry name" value="Glyco_hydro_31_N_dom"/>
</dbReference>
<feature type="domain" description="Glycosyl hydrolase family 31 C-terminal" evidence="5">
    <location>
        <begin position="577"/>
        <end position="662"/>
    </location>
</feature>
<sequence>MKGIVYREGNRLVWKYDDERLWIEPWGRDSLRVRVTHLYEMPGQDWALLSVKETEAVIEITEDAATITNGNITAVCDDLGRLTFTNEKGEVLLKERWEDRAVDVDMMATDNYARVMKSFGGSIPEAAMTFEANEEEKIFGMGQRQLSFLELKGAELELCHKNSQSSIPFYISNKGYGFLWNNPAVGTVSFAKNLTRWTAKATKTIDYWVTAGETPAKLIENYTEVTGRSGHFPHFASGFWQSKLRYRTQEQVLEAAREYKRRGLPISVIVIDFFHWKHQGDWSFDPEYFPDPKAMVEELERMGIKLMVSVWPTVDPYSENYAEMKQKGYLTQVNRGVRTQYHCLGAQVFYDPTTEEAQNYMYEKLKKNYGQYGIEVFWLDEAEPEFQHYDFDNYRFRMGAAQEVAGIYPICYIRALYDGQVKDGVEGPINLTRSAWAGSQRYNALVWSGDIYSSFRSFRMQMKAGLNAGLSGIPWWTSDIGGFWGGDPKDPAFRELLVRWFQFGVFSPVCRLHGHRKPSGTLPEIEDSGMFDFTTCGPNEIWSYGEENYEILKELLYLRERLRPYVEGLMEEASLNGSPALRTLFYNYPQDETCWEIEDQLMLGSDLLAAPVLYEGMREREVYLPKGDCWIDYYSGDEYEGGQTICCQTPLSVIPCFLRKGSGLYEVIKA</sequence>
<dbReference type="InterPro" id="IPR000322">
    <property type="entry name" value="Glyco_hydro_31_TIM"/>
</dbReference>
<evidence type="ECO:0000313" key="7">
    <source>
        <dbReference type="Proteomes" id="UP001060164"/>
    </source>
</evidence>
<dbReference type="Pfam" id="PF21365">
    <property type="entry name" value="Glyco_hydro_31_3rd"/>
    <property type="match status" value="1"/>
</dbReference>
<accession>A0ABY5VEQ3</accession>
<comment type="similarity">
    <text evidence="1 2">Belongs to the glycosyl hydrolase 31 family.</text>
</comment>
<dbReference type="Pfam" id="PF13802">
    <property type="entry name" value="Gal_mutarotas_2"/>
    <property type="match status" value="1"/>
</dbReference>
<keyword evidence="2" id="KW-0326">Glycosidase</keyword>
<reference evidence="6" key="1">
    <citation type="journal article" date="2022" name="Cell">
        <title>Design, construction, and in vivo augmentation of a complex gut microbiome.</title>
        <authorList>
            <person name="Cheng A.G."/>
            <person name="Ho P.Y."/>
            <person name="Aranda-Diaz A."/>
            <person name="Jain S."/>
            <person name="Yu F.B."/>
            <person name="Meng X."/>
            <person name="Wang M."/>
            <person name="Iakiviak M."/>
            <person name="Nagashima K."/>
            <person name="Zhao A."/>
            <person name="Murugkar P."/>
            <person name="Patil A."/>
            <person name="Atabakhsh K."/>
            <person name="Weakley A."/>
            <person name="Yan J."/>
            <person name="Brumbaugh A.R."/>
            <person name="Higginbottom S."/>
            <person name="Dimas A."/>
            <person name="Shiver A.L."/>
            <person name="Deutschbauer A."/>
            <person name="Neff N."/>
            <person name="Sonnenburg J.L."/>
            <person name="Huang K.C."/>
            <person name="Fischbach M.A."/>
        </authorList>
    </citation>
    <scope>NUCLEOTIDE SEQUENCE</scope>
    <source>
        <strain evidence="6">DSM 19829</strain>
    </source>
</reference>
<dbReference type="SUPFAM" id="SSF74650">
    <property type="entry name" value="Galactose mutarotase-like"/>
    <property type="match status" value="1"/>
</dbReference>
<dbReference type="Pfam" id="PF01055">
    <property type="entry name" value="Glyco_hydro_31_2nd"/>
    <property type="match status" value="1"/>
</dbReference>
<dbReference type="CDD" id="cd06591">
    <property type="entry name" value="GH31_xylosidase_XylS"/>
    <property type="match status" value="1"/>
</dbReference>
<name>A0ABY5VEQ3_9FIRM</name>
<evidence type="ECO:0000259" key="5">
    <source>
        <dbReference type="Pfam" id="PF21365"/>
    </source>
</evidence>
<dbReference type="Gene3D" id="2.60.40.1180">
    <property type="entry name" value="Golgi alpha-mannosidase II"/>
    <property type="match status" value="1"/>
</dbReference>
<evidence type="ECO:0000256" key="2">
    <source>
        <dbReference type="RuleBase" id="RU361185"/>
    </source>
</evidence>
<dbReference type="Gene3D" id="2.60.40.1760">
    <property type="entry name" value="glycosyl hydrolase (family 31)"/>
    <property type="match status" value="1"/>
</dbReference>
<keyword evidence="2 6" id="KW-0378">Hydrolase</keyword>
<dbReference type="InterPro" id="IPR017853">
    <property type="entry name" value="GH"/>
</dbReference>
<dbReference type="CDD" id="cd14752">
    <property type="entry name" value="GH31_N"/>
    <property type="match status" value="1"/>
</dbReference>
<dbReference type="InterPro" id="IPR011013">
    <property type="entry name" value="Gal_mutarotase_sf_dom"/>
</dbReference>